<proteinExistence type="predicted"/>
<keyword evidence="3" id="KW-1185">Reference proteome</keyword>
<keyword evidence="1" id="KW-0732">Signal</keyword>
<gene>
    <name evidence="2" type="ORF">CHA01nite_26650</name>
</gene>
<comment type="caution">
    <text evidence="2">The sequence shown here is derived from an EMBL/GenBank/DDBJ whole genome shotgun (WGS) entry which is preliminary data.</text>
</comment>
<dbReference type="EMBL" id="BJYJ01000015">
    <property type="protein sequence ID" value="GEN76925.1"/>
    <property type="molecule type" value="Genomic_DNA"/>
</dbReference>
<dbReference type="OrthoDB" id="1254540at2"/>
<name>A0A511YP00_9FLAO</name>
<dbReference type="Proteomes" id="UP000321863">
    <property type="component" value="Unassembled WGS sequence"/>
</dbReference>
<reference evidence="2 3" key="1">
    <citation type="submission" date="2019-07" db="EMBL/GenBank/DDBJ databases">
        <title>Whole genome shotgun sequence of Chryseobacterium hagamense NBRC 105253.</title>
        <authorList>
            <person name="Hosoyama A."/>
            <person name="Uohara A."/>
            <person name="Ohji S."/>
            <person name="Ichikawa N."/>
        </authorList>
    </citation>
    <scope>NUCLEOTIDE SEQUENCE [LARGE SCALE GENOMIC DNA]</scope>
    <source>
        <strain evidence="2 3">NBRC 105253</strain>
    </source>
</reference>
<feature type="chain" id="PRO_5021770496" description="Lipoprotein" evidence="1">
    <location>
        <begin position="25"/>
        <end position="133"/>
    </location>
</feature>
<protein>
    <recommendedName>
        <fullName evidence="4">Lipoprotein</fullName>
    </recommendedName>
</protein>
<evidence type="ECO:0008006" key="4">
    <source>
        <dbReference type="Google" id="ProtNLM"/>
    </source>
</evidence>
<dbReference type="RefSeq" id="WP_146942192.1">
    <property type="nucleotide sequence ID" value="NZ_BJYJ01000015.1"/>
</dbReference>
<dbReference type="AlphaFoldDB" id="A0A511YP00"/>
<evidence type="ECO:0000256" key="1">
    <source>
        <dbReference type="SAM" id="SignalP"/>
    </source>
</evidence>
<evidence type="ECO:0000313" key="2">
    <source>
        <dbReference type="EMBL" id="GEN76925.1"/>
    </source>
</evidence>
<accession>A0A511YP00</accession>
<feature type="signal peptide" evidence="1">
    <location>
        <begin position="1"/>
        <end position="24"/>
    </location>
</feature>
<organism evidence="2 3">
    <name type="scientific">Chryseobacterium hagamense</name>
    <dbReference type="NCBI Taxonomy" id="395935"/>
    <lineage>
        <taxon>Bacteria</taxon>
        <taxon>Pseudomonadati</taxon>
        <taxon>Bacteroidota</taxon>
        <taxon>Flavobacteriia</taxon>
        <taxon>Flavobacteriales</taxon>
        <taxon>Weeksellaceae</taxon>
        <taxon>Chryseobacterium group</taxon>
        <taxon>Chryseobacterium</taxon>
    </lineage>
</organism>
<dbReference type="PROSITE" id="PS51257">
    <property type="entry name" value="PROKAR_LIPOPROTEIN"/>
    <property type="match status" value="1"/>
</dbReference>
<evidence type="ECO:0000313" key="3">
    <source>
        <dbReference type="Proteomes" id="UP000321863"/>
    </source>
</evidence>
<sequence length="133" mass="15442">MKIKYLNKLIFINLIFNVLSSCFAQNKSNIPLDNIIFNKIIKTSNFYILEIKGEQKSFLISEKKGKDYIKCNALKTGIPYNLKLKRYTLNDAIISSDYDNTFISFDNQIIWKGSINQQPILYTSDQIVNNCIQ</sequence>